<dbReference type="GO" id="GO:0061630">
    <property type="term" value="F:ubiquitin protein ligase activity"/>
    <property type="evidence" value="ECO:0007669"/>
    <property type="project" value="TreeGrafter"/>
</dbReference>
<accession>A0A8V5FJ58</accession>
<dbReference type="Gene3D" id="3.30.40.10">
    <property type="entry name" value="Zinc/RING finger domain, C3HC4 (zinc finger)"/>
    <property type="match status" value="1"/>
</dbReference>
<accession>A0A8C6JHF3</accession>
<dbReference type="GO" id="GO:0008270">
    <property type="term" value="F:zinc ion binding"/>
    <property type="evidence" value="ECO:0007669"/>
    <property type="project" value="UniProtKB-KW"/>
</dbReference>
<keyword evidence="7" id="KW-0472">Membrane</keyword>
<dbReference type="CDD" id="cd16475">
    <property type="entry name" value="RING-H2_RNF121-like"/>
    <property type="match status" value="1"/>
</dbReference>
<proteinExistence type="predicted"/>
<reference evidence="8" key="1">
    <citation type="submission" date="2020-03" db="EMBL/GenBank/DDBJ databases">
        <title>Melopsittacus undulatus (budgerigar) genome, bMelUnd1, maternal haplotype with Z.</title>
        <authorList>
            <person name="Gedman G."/>
            <person name="Mountcastle J."/>
            <person name="Haase B."/>
            <person name="Formenti G."/>
            <person name="Wright T."/>
            <person name="Apodaca J."/>
            <person name="Pelan S."/>
            <person name="Chow W."/>
            <person name="Rhie A."/>
            <person name="Howe K."/>
            <person name="Fedrigo O."/>
            <person name="Jarvis E.D."/>
        </authorList>
    </citation>
    <scope>NUCLEOTIDE SEQUENCE [LARGE SCALE GENOMIC DNA]</scope>
</reference>
<dbReference type="PANTHER" id="PTHR13407:SF2">
    <property type="entry name" value="RING FINGER PROTEIN 175"/>
    <property type="match status" value="1"/>
</dbReference>
<dbReference type="InterPro" id="IPR013083">
    <property type="entry name" value="Znf_RING/FYVE/PHD"/>
</dbReference>
<dbReference type="Ensembl" id="ENSMUNT00000015848.2">
    <property type="protein sequence ID" value="ENSMUNP00000013746.2"/>
    <property type="gene ID" value="ENSMUNG00000010729.2"/>
</dbReference>
<evidence type="ECO:0000256" key="4">
    <source>
        <dbReference type="ARBA" id="ARBA00022771"/>
    </source>
</evidence>
<name>A0A8C6JHF3_MELUD</name>
<dbReference type="GO" id="GO:0036503">
    <property type="term" value="P:ERAD pathway"/>
    <property type="evidence" value="ECO:0007669"/>
    <property type="project" value="TreeGrafter"/>
</dbReference>
<dbReference type="Proteomes" id="UP000694405">
    <property type="component" value="Chromosome 7"/>
</dbReference>
<evidence type="ECO:0000313" key="9">
    <source>
        <dbReference type="Proteomes" id="UP000694405"/>
    </source>
</evidence>
<evidence type="ECO:0000313" key="8">
    <source>
        <dbReference type="Ensembl" id="ENSMUNP00000013746.2"/>
    </source>
</evidence>
<keyword evidence="4" id="KW-0863">Zinc-finger</keyword>
<keyword evidence="5" id="KW-0862">Zinc</keyword>
<dbReference type="GO" id="GO:0005789">
    <property type="term" value="C:endoplasmic reticulum membrane"/>
    <property type="evidence" value="ECO:0007669"/>
    <property type="project" value="TreeGrafter"/>
</dbReference>
<evidence type="ECO:0000256" key="6">
    <source>
        <dbReference type="ARBA" id="ARBA00022989"/>
    </source>
</evidence>
<evidence type="ECO:0000256" key="5">
    <source>
        <dbReference type="ARBA" id="ARBA00022833"/>
    </source>
</evidence>
<organism evidence="8 9">
    <name type="scientific">Melopsittacus undulatus</name>
    <name type="common">Budgerigar</name>
    <name type="synonym">Psittacus undulatus</name>
    <dbReference type="NCBI Taxonomy" id="13146"/>
    <lineage>
        <taxon>Eukaryota</taxon>
        <taxon>Metazoa</taxon>
        <taxon>Chordata</taxon>
        <taxon>Craniata</taxon>
        <taxon>Vertebrata</taxon>
        <taxon>Euteleostomi</taxon>
        <taxon>Archelosauria</taxon>
        <taxon>Archosauria</taxon>
        <taxon>Dinosauria</taxon>
        <taxon>Saurischia</taxon>
        <taxon>Theropoda</taxon>
        <taxon>Coelurosauria</taxon>
        <taxon>Aves</taxon>
        <taxon>Neognathae</taxon>
        <taxon>Neoaves</taxon>
        <taxon>Telluraves</taxon>
        <taxon>Australaves</taxon>
        <taxon>Psittaciformes</taxon>
        <taxon>Psittaculidae</taxon>
        <taxon>Melopsittacus</taxon>
    </lineage>
</organism>
<keyword evidence="3" id="KW-0479">Metal-binding</keyword>
<evidence type="ECO:0000256" key="3">
    <source>
        <dbReference type="ARBA" id="ARBA00022723"/>
    </source>
</evidence>
<keyword evidence="6" id="KW-1133">Transmembrane helix</keyword>
<evidence type="ECO:0000256" key="1">
    <source>
        <dbReference type="ARBA" id="ARBA00004141"/>
    </source>
</evidence>
<dbReference type="SUPFAM" id="SSF57850">
    <property type="entry name" value="RING/U-box"/>
    <property type="match status" value="1"/>
</dbReference>
<dbReference type="InterPro" id="IPR001841">
    <property type="entry name" value="Znf_RING"/>
</dbReference>
<keyword evidence="9" id="KW-1185">Reference proteome</keyword>
<reference evidence="8" key="3">
    <citation type="submission" date="2025-09" db="UniProtKB">
        <authorList>
            <consortium name="Ensembl"/>
        </authorList>
    </citation>
    <scope>IDENTIFICATION</scope>
</reference>
<evidence type="ECO:0000256" key="7">
    <source>
        <dbReference type="ARBA" id="ARBA00023136"/>
    </source>
</evidence>
<protein>
    <submittedName>
        <fullName evidence="8">Uncharacterized protein</fullName>
    </submittedName>
</protein>
<evidence type="ECO:0000256" key="2">
    <source>
        <dbReference type="ARBA" id="ARBA00022692"/>
    </source>
</evidence>
<comment type="subcellular location">
    <subcellularLocation>
        <location evidence="1">Membrane</location>
        <topology evidence="1">Multi-pass membrane protein</topology>
    </subcellularLocation>
</comment>
<sequence length="277" mass="31825">MRMMHAKHNGCESMHIKMMPVLIAALAVTQIVLAQAKSCSKVTQAQLWIILARGKNYWCRSLFICQTFSVIPIYITFRATCLEQSFFYLIHRLVYKCFLLIYKLIYPFGILDYLAIMFGFQHDSDGSMDFAVSLFLVDCMYYGVMERDSAEICSDYMAYTICFYNISDIPTRNLSSDICAVCGQKIPVGINEEGIIENTYQLSCNHVFHESYIHGWCLVGKDHACPYCLKKVNSKRMLSNPYSLPSKQLLDWLCYLVAWQPIVISIIQDISYSLGLE</sequence>
<dbReference type="InterPro" id="IPR040176">
    <property type="entry name" value="RNF121/RNF175"/>
</dbReference>
<dbReference type="GO" id="GO:0000139">
    <property type="term" value="C:Golgi membrane"/>
    <property type="evidence" value="ECO:0007669"/>
    <property type="project" value="TreeGrafter"/>
</dbReference>
<dbReference type="AlphaFoldDB" id="A0A8C6JHF3"/>
<reference evidence="8" key="2">
    <citation type="submission" date="2025-08" db="UniProtKB">
        <authorList>
            <consortium name="Ensembl"/>
        </authorList>
    </citation>
    <scope>IDENTIFICATION</scope>
</reference>
<dbReference type="PROSITE" id="PS50089">
    <property type="entry name" value="ZF_RING_2"/>
    <property type="match status" value="1"/>
</dbReference>
<dbReference type="PANTHER" id="PTHR13407">
    <property type="entry name" value="RNF121 PROTEIN"/>
    <property type="match status" value="1"/>
</dbReference>
<keyword evidence="2" id="KW-0812">Transmembrane</keyword>